<sequence>MLRTTLRGFLVHRGRPLLSGLAVLLSVAFVTGTLVLADTTTRAATDPAADGAADVTVHAPDPDSDAGLRSAAPGGPPTLSAGVLDAVRRVPGVAAAHPVIEVHNVAVVARGDQPVLTAIGAQ</sequence>
<gene>
    <name evidence="4" type="ORF">EHYA_09757</name>
</gene>
<dbReference type="RefSeq" id="WP_126643544.1">
    <property type="nucleotide sequence ID" value="NZ_BIFH01000055.1"/>
</dbReference>
<dbReference type="AlphaFoldDB" id="A0A401Z541"/>
<reference evidence="4 5" key="1">
    <citation type="submission" date="2018-12" db="EMBL/GenBank/DDBJ databases">
        <title>Draft genome sequence of Embleya hyalina NBRC 13850T.</title>
        <authorList>
            <person name="Komaki H."/>
            <person name="Hosoyama A."/>
            <person name="Kimura A."/>
            <person name="Ichikawa N."/>
            <person name="Tamura T."/>
        </authorList>
    </citation>
    <scope>NUCLEOTIDE SEQUENCE [LARGE SCALE GENOMIC DNA]</scope>
    <source>
        <strain evidence="4 5">NBRC 13850</strain>
    </source>
</reference>
<dbReference type="InterPro" id="IPR025857">
    <property type="entry name" value="MacB_PCD"/>
</dbReference>
<evidence type="ECO:0000313" key="4">
    <source>
        <dbReference type="EMBL" id="GCE01982.1"/>
    </source>
</evidence>
<keyword evidence="5" id="KW-1185">Reference proteome</keyword>
<name>A0A401Z541_9ACTN</name>
<feature type="region of interest" description="Disordered" evidence="2">
    <location>
        <begin position="45"/>
        <end position="75"/>
    </location>
</feature>
<dbReference type="Proteomes" id="UP000286931">
    <property type="component" value="Unassembled WGS sequence"/>
</dbReference>
<protein>
    <submittedName>
        <fullName evidence="4">Membrane protein</fullName>
    </submittedName>
</protein>
<feature type="compositionally biased region" description="Low complexity" evidence="2">
    <location>
        <begin position="45"/>
        <end position="54"/>
    </location>
</feature>
<evidence type="ECO:0000313" key="5">
    <source>
        <dbReference type="Proteomes" id="UP000286931"/>
    </source>
</evidence>
<feature type="domain" description="MacB-like periplasmic core" evidence="3">
    <location>
        <begin position="19"/>
        <end position="113"/>
    </location>
</feature>
<evidence type="ECO:0000256" key="1">
    <source>
        <dbReference type="ARBA" id="ARBA00038076"/>
    </source>
</evidence>
<proteinExistence type="inferred from homology"/>
<organism evidence="4 5">
    <name type="scientific">Embleya hyalina</name>
    <dbReference type="NCBI Taxonomy" id="516124"/>
    <lineage>
        <taxon>Bacteria</taxon>
        <taxon>Bacillati</taxon>
        <taxon>Actinomycetota</taxon>
        <taxon>Actinomycetes</taxon>
        <taxon>Kitasatosporales</taxon>
        <taxon>Streptomycetaceae</taxon>
        <taxon>Embleya</taxon>
    </lineage>
</organism>
<dbReference type="EMBL" id="BIFH01000055">
    <property type="protein sequence ID" value="GCE01982.1"/>
    <property type="molecule type" value="Genomic_DNA"/>
</dbReference>
<evidence type="ECO:0000259" key="3">
    <source>
        <dbReference type="Pfam" id="PF12704"/>
    </source>
</evidence>
<evidence type="ECO:0000256" key="2">
    <source>
        <dbReference type="SAM" id="MobiDB-lite"/>
    </source>
</evidence>
<comment type="similarity">
    <text evidence="1">Belongs to the ABC-4 integral membrane protein family.</text>
</comment>
<accession>A0A401Z541</accession>
<comment type="caution">
    <text evidence="4">The sequence shown here is derived from an EMBL/GenBank/DDBJ whole genome shotgun (WGS) entry which is preliminary data.</text>
</comment>
<dbReference type="Pfam" id="PF12704">
    <property type="entry name" value="MacB_PCD"/>
    <property type="match status" value="1"/>
</dbReference>